<dbReference type="Proteomes" id="UP000029921">
    <property type="component" value="Unassembled WGS sequence"/>
</dbReference>
<name>A0A4U8SXU0_9HELI</name>
<sequence length="223" mass="26412">MKYKALESIDTFLFNSIYKTGINKKIAVILGEQALDLKVLLTNSHITKIDILEYFEYCILQEAQSDFEIDEGFMGQYDIYPLDILSKSLFENDPQPSYASEYIGIIGECFLGNLIDFICKDEEKSLSHSFDSPFEAWKYFKEIFFYQYQNYLYDYSKKEDYSKILWSNPKDWNSWDINVIRTPKGTQYFNEILAPRFYNKYKDLSVEIDSKGNIIKWIGKINR</sequence>
<comment type="caution">
    <text evidence="1">The sequence shown here is derived from an EMBL/GenBank/DDBJ whole genome shotgun (WGS) entry which is preliminary data.</text>
</comment>
<reference evidence="1 2" key="1">
    <citation type="journal article" date="2014" name="Genome Announc.">
        <title>Draft genome sequences of eight enterohepatic helicobacter species isolated from both laboratory and wild rodents.</title>
        <authorList>
            <person name="Sheh A."/>
            <person name="Shen Z."/>
            <person name="Fox J.G."/>
        </authorList>
    </citation>
    <scope>NUCLEOTIDE SEQUENCE [LARGE SCALE GENOMIC DNA]</scope>
    <source>
        <strain evidence="1 2">MIT 96-1001</strain>
    </source>
</reference>
<dbReference type="RefSeq" id="WP_034589732.1">
    <property type="nucleotide sequence ID" value="NZ_JRPE02000041.1"/>
</dbReference>
<dbReference type="EMBL" id="JRPE02000041">
    <property type="protein sequence ID" value="TLD91017.1"/>
    <property type="molecule type" value="Genomic_DNA"/>
</dbReference>
<accession>A0A4U8SXU0</accession>
<protein>
    <submittedName>
        <fullName evidence="1">Uncharacterized protein</fullName>
    </submittedName>
</protein>
<proteinExistence type="predicted"/>
<evidence type="ECO:0000313" key="2">
    <source>
        <dbReference type="Proteomes" id="UP000029921"/>
    </source>
</evidence>
<dbReference type="AlphaFoldDB" id="A0A4U8SXU0"/>
<gene>
    <name evidence="1" type="ORF">LS74_010725</name>
</gene>
<keyword evidence="2" id="KW-1185">Reference proteome</keyword>
<evidence type="ECO:0000313" key="1">
    <source>
        <dbReference type="EMBL" id="TLD91017.1"/>
    </source>
</evidence>
<organism evidence="1 2">
    <name type="scientific">Helicobacter magdeburgensis</name>
    <dbReference type="NCBI Taxonomy" id="471858"/>
    <lineage>
        <taxon>Bacteria</taxon>
        <taxon>Pseudomonadati</taxon>
        <taxon>Campylobacterota</taxon>
        <taxon>Epsilonproteobacteria</taxon>
        <taxon>Campylobacterales</taxon>
        <taxon>Helicobacteraceae</taxon>
        <taxon>Helicobacter</taxon>
    </lineage>
</organism>